<protein>
    <submittedName>
        <fullName evidence="1">Uncharacterized protein</fullName>
    </submittedName>
</protein>
<organism evidence="1 2">
    <name type="scientific">Necator americanus</name>
    <name type="common">Human hookworm</name>
    <dbReference type="NCBI Taxonomy" id="51031"/>
    <lineage>
        <taxon>Eukaryota</taxon>
        <taxon>Metazoa</taxon>
        <taxon>Ecdysozoa</taxon>
        <taxon>Nematoda</taxon>
        <taxon>Chromadorea</taxon>
        <taxon>Rhabditida</taxon>
        <taxon>Rhabditina</taxon>
        <taxon>Rhabditomorpha</taxon>
        <taxon>Strongyloidea</taxon>
        <taxon>Ancylostomatidae</taxon>
        <taxon>Bunostominae</taxon>
        <taxon>Necator</taxon>
    </lineage>
</organism>
<gene>
    <name evidence="1" type="primary">Necator_chrV.g17777</name>
    <name evidence="1" type="ORF">RB195_012987</name>
</gene>
<accession>A0ABR1DU65</accession>
<sequence>MSMCGTSTVGIFVKAKSKINSVNCKLTPPIRPRGFRIETLPLGGVRELVEVFDSVADKEFRISYQEIVLQKELILCDRCIEVGPSSDEGGLAHGVQLK</sequence>
<comment type="caution">
    <text evidence="1">The sequence shown here is derived from an EMBL/GenBank/DDBJ whole genome shotgun (WGS) entry which is preliminary data.</text>
</comment>
<proteinExistence type="predicted"/>
<dbReference type="Proteomes" id="UP001303046">
    <property type="component" value="Unassembled WGS sequence"/>
</dbReference>
<evidence type="ECO:0000313" key="1">
    <source>
        <dbReference type="EMBL" id="KAK6753728.1"/>
    </source>
</evidence>
<dbReference type="EMBL" id="JAVFWL010000005">
    <property type="protein sequence ID" value="KAK6753728.1"/>
    <property type="molecule type" value="Genomic_DNA"/>
</dbReference>
<reference evidence="1 2" key="1">
    <citation type="submission" date="2023-08" db="EMBL/GenBank/DDBJ databases">
        <title>A Necator americanus chromosomal reference genome.</title>
        <authorList>
            <person name="Ilik V."/>
            <person name="Petrzelkova K.J."/>
            <person name="Pardy F."/>
            <person name="Fuh T."/>
            <person name="Niatou-Singa F.S."/>
            <person name="Gouil Q."/>
            <person name="Baker L."/>
            <person name="Ritchie M.E."/>
            <person name="Jex A.R."/>
            <person name="Gazzola D."/>
            <person name="Li H."/>
            <person name="Toshio Fujiwara R."/>
            <person name="Zhan B."/>
            <person name="Aroian R.V."/>
            <person name="Pafco B."/>
            <person name="Schwarz E.M."/>
        </authorList>
    </citation>
    <scope>NUCLEOTIDE SEQUENCE [LARGE SCALE GENOMIC DNA]</scope>
    <source>
        <strain evidence="1 2">Aroian</strain>
        <tissue evidence="1">Whole animal</tissue>
    </source>
</reference>
<name>A0ABR1DU65_NECAM</name>
<keyword evidence="2" id="KW-1185">Reference proteome</keyword>
<evidence type="ECO:0000313" key="2">
    <source>
        <dbReference type="Proteomes" id="UP001303046"/>
    </source>
</evidence>